<protein>
    <submittedName>
        <fullName evidence="2">Uncharacterized protein</fullName>
    </submittedName>
</protein>
<evidence type="ECO:0000256" key="1">
    <source>
        <dbReference type="SAM" id="MobiDB-lite"/>
    </source>
</evidence>
<feature type="compositionally biased region" description="Basic residues" evidence="1">
    <location>
        <begin position="45"/>
        <end position="59"/>
    </location>
</feature>
<accession>A0AA95EU73</accession>
<name>A0AA95EU73_9BACL</name>
<sequence length="59" mass="6671">MSEEPKKISLAEAMKQRLAQKKQEQSAGKAQKDQMDTGVKAMKSQIKKRPNNQKKRTGV</sequence>
<dbReference type="Proteomes" id="UP001178662">
    <property type="component" value="Chromosome"/>
</dbReference>
<proteinExistence type="predicted"/>
<reference evidence="2" key="1">
    <citation type="submission" date="2023-03" db="EMBL/GenBank/DDBJ databases">
        <title>Andean soil-derived lignocellulolytic bacterial consortium as a source of novel taxa and putative plastic-active enzymes.</title>
        <authorList>
            <person name="Diaz-Garcia L."/>
            <person name="Chuvochina M."/>
            <person name="Feuerriegel G."/>
            <person name="Bunk B."/>
            <person name="Sproer C."/>
            <person name="Streit W.R."/>
            <person name="Rodriguez L.M."/>
            <person name="Overmann J."/>
            <person name="Jimenez D.J."/>
        </authorList>
    </citation>
    <scope>NUCLEOTIDE SEQUENCE</scope>
    <source>
        <strain evidence="2">MAG 2441</strain>
    </source>
</reference>
<evidence type="ECO:0000313" key="2">
    <source>
        <dbReference type="EMBL" id="WEK53520.1"/>
    </source>
</evidence>
<dbReference type="EMBL" id="CP119317">
    <property type="protein sequence ID" value="WEK53520.1"/>
    <property type="molecule type" value="Genomic_DNA"/>
</dbReference>
<keyword evidence="3" id="KW-1185">Reference proteome</keyword>
<gene>
    <name evidence="2" type="ORF">P0Y55_13140</name>
</gene>
<organism evidence="2 3">
    <name type="scientific">Candidatus Cohnella colombiensis</name>
    <dbReference type="NCBI Taxonomy" id="3121368"/>
    <lineage>
        <taxon>Bacteria</taxon>
        <taxon>Bacillati</taxon>
        <taxon>Bacillota</taxon>
        <taxon>Bacilli</taxon>
        <taxon>Bacillales</taxon>
        <taxon>Paenibacillaceae</taxon>
        <taxon>Cohnella</taxon>
    </lineage>
</organism>
<dbReference type="AlphaFoldDB" id="A0AA95EU73"/>
<evidence type="ECO:0000313" key="3">
    <source>
        <dbReference type="Proteomes" id="UP001178662"/>
    </source>
</evidence>
<feature type="region of interest" description="Disordered" evidence="1">
    <location>
        <begin position="1"/>
        <end position="59"/>
    </location>
</feature>